<dbReference type="RefSeq" id="WP_406830499.1">
    <property type="nucleotide sequence ID" value="NZ_CP157483.1"/>
</dbReference>
<feature type="transmembrane region" description="Helical" evidence="1">
    <location>
        <begin position="30"/>
        <end position="49"/>
    </location>
</feature>
<feature type="transmembrane region" description="Helical" evidence="1">
    <location>
        <begin position="7"/>
        <end position="24"/>
    </location>
</feature>
<organism evidence="2">
    <name type="scientific">Pedococcus sp. KACC 23699</name>
    <dbReference type="NCBI Taxonomy" id="3149228"/>
    <lineage>
        <taxon>Bacteria</taxon>
        <taxon>Bacillati</taxon>
        <taxon>Actinomycetota</taxon>
        <taxon>Actinomycetes</taxon>
        <taxon>Micrococcales</taxon>
        <taxon>Intrasporangiaceae</taxon>
        <taxon>Pedococcus</taxon>
    </lineage>
</organism>
<dbReference type="EMBL" id="CP157483">
    <property type="protein sequence ID" value="XBO43799.1"/>
    <property type="molecule type" value="Genomic_DNA"/>
</dbReference>
<evidence type="ECO:0000313" key="2">
    <source>
        <dbReference type="EMBL" id="XBO43072.1"/>
    </source>
</evidence>
<protein>
    <submittedName>
        <fullName evidence="2">Uncharacterized protein</fullName>
    </submittedName>
</protein>
<reference evidence="2" key="1">
    <citation type="submission" date="2024-05" db="EMBL/GenBank/DDBJ databases">
        <authorList>
            <person name="Kim S."/>
            <person name="Heo J."/>
            <person name="Choi H."/>
            <person name="Choi Y."/>
            <person name="Kwon S.-W."/>
            <person name="Kim Y."/>
        </authorList>
    </citation>
    <scope>NUCLEOTIDE SEQUENCE</scope>
    <source>
        <strain evidence="2">KACC 23699</strain>
    </source>
</reference>
<evidence type="ECO:0000256" key="1">
    <source>
        <dbReference type="SAM" id="Phobius"/>
    </source>
</evidence>
<keyword evidence="1" id="KW-0812">Transmembrane</keyword>
<gene>
    <name evidence="3" type="ORF">ABEG17_00260</name>
    <name evidence="2" type="ORF">ABEG17_16095</name>
</gene>
<dbReference type="EMBL" id="CP157483">
    <property type="protein sequence ID" value="XBO43072.1"/>
    <property type="molecule type" value="Genomic_DNA"/>
</dbReference>
<evidence type="ECO:0000313" key="3">
    <source>
        <dbReference type="EMBL" id="XBO43799.1"/>
    </source>
</evidence>
<accession>A0AAU7JRQ0</accession>
<keyword evidence="1" id="KW-1133">Transmembrane helix</keyword>
<keyword evidence="1" id="KW-0472">Membrane</keyword>
<name>A0AAU7JRQ0_9MICO</name>
<sequence length="70" mass="7004">MTRAQNTTLWGLALVVGAFVLGRGENMLPWAVGAAGVVAAIGGGLVALNERDAAQLAAREESGNPDAEGA</sequence>
<proteinExistence type="predicted"/>
<dbReference type="AlphaFoldDB" id="A0AAU7JRQ0"/>